<proteinExistence type="predicted"/>
<sequence>MAVEYFEAHNFFLQKGGSLPVARLAYRTSGTLSPTGDNAVLIPSWFSGNDEASETYLTGTGRALDPEKYFLIFTNLLGGGRSSSPSNSPAPSEQGRFPTVTYYDNVRLQHALLTQRLGVEHLRLVTGWSMGACQAYQWAAQYPGMVRSAVPIAGSARTASYNKIFLLALRRALTLDPVYADGFYASPPIRGLKAFAAIYAGWGTSEPFFRLGHYERFGAKNHAEFLEYFWEPFYLGHDANNLLTQLKTWELGDISDSPAYDGDYTKALAAITAKLITVPIDKDRYFPPEDAEFAASHIPNGRCATVESTWGHMAPMDPNLKETFDALFHEALS</sequence>
<dbReference type="InterPro" id="IPR008220">
    <property type="entry name" value="HAT_MetX-like"/>
</dbReference>
<keyword evidence="3" id="KW-0808">Transferase</keyword>
<organism evidence="3 4">
    <name type="scientific">Arboricoccus pini</name>
    <dbReference type="NCBI Taxonomy" id="1963835"/>
    <lineage>
        <taxon>Bacteria</taxon>
        <taxon>Pseudomonadati</taxon>
        <taxon>Pseudomonadota</taxon>
        <taxon>Alphaproteobacteria</taxon>
        <taxon>Geminicoccales</taxon>
        <taxon>Geminicoccaceae</taxon>
        <taxon>Arboricoccus</taxon>
    </lineage>
</organism>
<feature type="active site" description="Nucleophile" evidence="1">
    <location>
        <position position="129"/>
    </location>
</feature>
<accession>A0A212RLR8</accession>
<evidence type="ECO:0000313" key="4">
    <source>
        <dbReference type="Proteomes" id="UP000197065"/>
    </source>
</evidence>
<dbReference type="PANTHER" id="PTHR32268">
    <property type="entry name" value="HOMOSERINE O-ACETYLTRANSFERASE"/>
    <property type="match status" value="1"/>
</dbReference>
<protein>
    <submittedName>
        <fullName evidence="3">Homoserine O-acetyltransferase</fullName>
    </submittedName>
</protein>
<dbReference type="PIRSF" id="PIRSF000443">
    <property type="entry name" value="Homoser_Ac_trans"/>
    <property type="match status" value="1"/>
</dbReference>
<keyword evidence="4" id="KW-1185">Reference proteome</keyword>
<dbReference type="InterPro" id="IPR000073">
    <property type="entry name" value="AB_hydrolase_1"/>
</dbReference>
<dbReference type="RefSeq" id="WP_165769622.1">
    <property type="nucleotide sequence ID" value="NZ_FYEH01000010.1"/>
</dbReference>
<evidence type="ECO:0000256" key="1">
    <source>
        <dbReference type="PIRSR" id="PIRSR000443-1"/>
    </source>
</evidence>
<feature type="domain" description="AB hydrolase-1" evidence="2">
    <location>
        <begin position="61"/>
        <end position="317"/>
    </location>
</feature>
<dbReference type="Pfam" id="PF00561">
    <property type="entry name" value="Abhydrolase_1"/>
    <property type="match status" value="1"/>
</dbReference>
<dbReference type="InterPro" id="IPR029058">
    <property type="entry name" value="AB_hydrolase_fold"/>
</dbReference>
<name>A0A212RLR8_9PROT</name>
<dbReference type="AlphaFoldDB" id="A0A212RLR8"/>
<gene>
    <name evidence="3" type="ORF">SAMN07250955_110104</name>
</gene>
<feature type="active site" evidence="1">
    <location>
        <position position="312"/>
    </location>
</feature>
<dbReference type="SUPFAM" id="SSF53474">
    <property type="entry name" value="alpha/beta-Hydrolases"/>
    <property type="match status" value="1"/>
</dbReference>
<reference evidence="3 4" key="1">
    <citation type="submission" date="2017-06" db="EMBL/GenBank/DDBJ databases">
        <authorList>
            <person name="Kim H.J."/>
            <person name="Triplett B.A."/>
        </authorList>
    </citation>
    <scope>NUCLEOTIDE SEQUENCE [LARGE SCALE GENOMIC DNA]</scope>
    <source>
        <strain evidence="3 4">B29T1</strain>
    </source>
</reference>
<feature type="active site" evidence="1">
    <location>
        <position position="283"/>
    </location>
</feature>
<dbReference type="Proteomes" id="UP000197065">
    <property type="component" value="Unassembled WGS sequence"/>
</dbReference>
<evidence type="ECO:0000259" key="2">
    <source>
        <dbReference type="Pfam" id="PF00561"/>
    </source>
</evidence>
<evidence type="ECO:0000313" key="3">
    <source>
        <dbReference type="EMBL" id="SNB73292.1"/>
    </source>
</evidence>
<dbReference type="NCBIfam" id="NF005757">
    <property type="entry name" value="PRK07581.1"/>
    <property type="match status" value="1"/>
</dbReference>
<dbReference type="PANTHER" id="PTHR32268:SF15">
    <property type="entry name" value="HOMOSERINE ACETYLTRANSFERASE FAMILY PROTEIN (AFU_ORTHOLOGUE AFUA_1G15350)"/>
    <property type="match status" value="1"/>
</dbReference>
<dbReference type="Gene3D" id="3.40.50.1820">
    <property type="entry name" value="alpha/beta hydrolase"/>
    <property type="match status" value="1"/>
</dbReference>
<dbReference type="GO" id="GO:0016747">
    <property type="term" value="F:acyltransferase activity, transferring groups other than amino-acyl groups"/>
    <property type="evidence" value="ECO:0007669"/>
    <property type="project" value="InterPro"/>
</dbReference>
<dbReference type="EMBL" id="FYEH01000010">
    <property type="protein sequence ID" value="SNB73292.1"/>
    <property type="molecule type" value="Genomic_DNA"/>
</dbReference>